<organism evidence="1 2">
    <name type="scientific">Boletus edulis BED1</name>
    <dbReference type="NCBI Taxonomy" id="1328754"/>
    <lineage>
        <taxon>Eukaryota</taxon>
        <taxon>Fungi</taxon>
        <taxon>Dikarya</taxon>
        <taxon>Basidiomycota</taxon>
        <taxon>Agaricomycotina</taxon>
        <taxon>Agaricomycetes</taxon>
        <taxon>Agaricomycetidae</taxon>
        <taxon>Boletales</taxon>
        <taxon>Boletineae</taxon>
        <taxon>Boletaceae</taxon>
        <taxon>Boletoideae</taxon>
        <taxon>Boletus</taxon>
    </lineage>
</organism>
<comment type="caution">
    <text evidence="1">The sequence shown here is derived from an EMBL/GenBank/DDBJ whole genome shotgun (WGS) entry which is preliminary data.</text>
</comment>
<name>A0AAD4C2N7_BOLED</name>
<keyword evidence="2" id="KW-1185">Reference proteome</keyword>
<accession>A0AAD4C2N7</accession>
<evidence type="ECO:0000313" key="1">
    <source>
        <dbReference type="EMBL" id="KAF8445910.1"/>
    </source>
</evidence>
<dbReference type="EMBL" id="WHUW01000005">
    <property type="protein sequence ID" value="KAF8445910.1"/>
    <property type="molecule type" value="Genomic_DNA"/>
</dbReference>
<sequence length="59" mass="6405">MAGPGHDGLLMYVYMAGWTSSPETASTASIRRHGSLRRTFIASCSRQPEAGQRRLPGQV</sequence>
<evidence type="ECO:0000313" key="2">
    <source>
        <dbReference type="Proteomes" id="UP001194468"/>
    </source>
</evidence>
<proteinExistence type="predicted"/>
<dbReference type="AlphaFoldDB" id="A0AAD4C2N7"/>
<reference evidence="1" key="2">
    <citation type="journal article" date="2020" name="Nat. Commun.">
        <title>Large-scale genome sequencing of mycorrhizal fungi provides insights into the early evolution of symbiotic traits.</title>
        <authorList>
            <person name="Miyauchi S."/>
            <person name="Kiss E."/>
            <person name="Kuo A."/>
            <person name="Drula E."/>
            <person name="Kohler A."/>
            <person name="Sanchez-Garcia M."/>
            <person name="Morin E."/>
            <person name="Andreopoulos B."/>
            <person name="Barry K.W."/>
            <person name="Bonito G."/>
            <person name="Buee M."/>
            <person name="Carver A."/>
            <person name="Chen C."/>
            <person name="Cichocki N."/>
            <person name="Clum A."/>
            <person name="Culley D."/>
            <person name="Crous P.W."/>
            <person name="Fauchery L."/>
            <person name="Girlanda M."/>
            <person name="Hayes R.D."/>
            <person name="Keri Z."/>
            <person name="LaButti K."/>
            <person name="Lipzen A."/>
            <person name="Lombard V."/>
            <person name="Magnuson J."/>
            <person name="Maillard F."/>
            <person name="Murat C."/>
            <person name="Nolan M."/>
            <person name="Ohm R.A."/>
            <person name="Pangilinan J."/>
            <person name="Pereira M.F."/>
            <person name="Perotto S."/>
            <person name="Peter M."/>
            <person name="Pfister S."/>
            <person name="Riley R."/>
            <person name="Sitrit Y."/>
            <person name="Stielow J.B."/>
            <person name="Szollosi G."/>
            <person name="Zifcakova L."/>
            <person name="Stursova M."/>
            <person name="Spatafora J.W."/>
            <person name="Tedersoo L."/>
            <person name="Vaario L.M."/>
            <person name="Yamada A."/>
            <person name="Yan M."/>
            <person name="Wang P."/>
            <person name="Xu J."/>
            <person name="Bruns T."/>
            <person name="Baldrian P."/>
            <person name="Vilgalys R."/>
            <person name="Dunand C."/>
            <person name="Henrissat B."/>
            <person name="Grigoriev I.V."/>
            <person name="Hibbett D."/>
            <person name="Nagy L.G."/>
            <person name="Martin F.M."/>
        </authorList>
    </citation>
    <scope>NUCLEOTIDE SEQUENCE</scope>
    <source>
        <strain evidence="1">BED1</strain>
    </source>
</reference>
<dbReference type="Proteomes" id="UP001194468">
    <property type="component" value="Unassembled WGS sequence"/>
</dbReference>
<gene>
    <name evidence="1" type="ORF">L210DRAFT_936586</name>
</gene>
<reference evidence="1" key="1">
    <citation type="submission" date="2019-10" db="EMBL/GenBank/DDBJ databases">
        <authorList>
            <consortium name="DOE Joint Genome Institute"/>
            <person name="Kuo A."/>
            <person name="Miyauchi S."/>
            <person name="Kiss E."/>
            <person name="Drula E."/>
            <person name="Kohler A."/>
            <person name="Sanchez-Garcia M."/>
            <person name="Andreopoulos B."/>
            <person name="Barry K.W."/>
            <person name="Bonito G."/>
            <person name="Buee M."/>
            <person name="Carver A."/>
            <person name="Chen C."/>
            <person name="Cichocki N."/>
            <person name="Clum A."/>
            <person name="Culley D."/>
            <person name="Crous P.W."/>
            <person name="Fauchery L."/>
            <person name="Girlanda M."/>
            <person name="Hayes R."/>
            <person name="Keri Z."/>
            <person name="LaButti K."/>
            <person name="Lipzen A."/>
            <person name="Lombard V."/>
            <person name="Magnuson J."/>
            <person name="Maillard F."/>
            <person name="Morin E."/>
            <person name="Murat C."/>
            <person name="Nolan M."/>
            <person name="Ohm R."/>
            <person name="Pangilinan J."/>
            <person name="Pereira M."/>
            <person name="Perotto S."/>
            <person name="Peter M."/>
            <person name="Riley R."/>
            <person name="Sitrit Y."/>
            <person name="Stielow B."/>
            <person name="Szollosi G."/>
            <person name="Zifcakova L."/>
            <person name="Stursova M."/>
            <person name="Spatafora J.W."/>
            <person name="Tedersoo L."/>
            <person name="Vaario L.-M."/>
            <person name="Yamada A."/>
            <person name="Yan M."/>
            <person name="Wang P."/>
            <person name="Xu J."/>
            <person name="Bruns T."/>
            <person name="Baldrian P."/>
            <person name="Vilgalys R."/>
            <person name="Henrissat B."/>
            <person name="Grigoriev I.V."/>
            <person name="Hibbett D."/>
            <person name="Nagy L.G."/>
            <person name="Martin F.M."/>
        </authorList>
    </citation>
    <scope>NUCLEOTIDE SEQUENCE</scope>
    <source>
        <strain evidence="1">BED1</strain>
    </source>
</reference>
<protein>
    <submittedName>
        <fullName evidence="1">Uncharacterized protein</fullName>
    </submittedName>
</protein>